<keyword evidence="11" id="KW-1185">Reference proteome</keyword>
<keyword evidence="2" id="KW-0812">Transmembrane</keyword>
<proteinExistence type="predicted"/>
<keyword evidence="3" id="KW-0999">Mitochondrion inner membrane</keyword>
<dbReference type="GO" id="GO:0030003">
    <property type="term" value="P:intracellular monoatomic cation homeostasis"/>
    <property type="evidence" value="ECO:0007669"/>
    <property type="project" value="TreeGrafter"/>
</dbReference>
<comment type="subcellular location">
    <subcellularLocation>
        <location evidence="1">Mitochondrion inner membrane</location>
        <topology evidence="1">Single-pass membrane protein</topology>
    </subcellularLocation>
</comment>
<dbReference type="PANTHER" id="PTHR14009">
    <property type="entry name" value="LEUCINE ZIPPER-EF-HAND CONTAINING TRANSMEMBRANE PROTEIN"/>
    <property type="match status" value="1"/>
</dbReference>
<name>A0A3P7JM84_STRVU</name>
<evidence type="ECO:0000256" key="8">
    <source>
        <dbReference type="SAM" id="Coils"/>
    </source>
</evidence>
<evidence type="ECO:0000256" key="4">
    <source>
        <dbReference type="ARBA" id="ARBA00022989"/>
    </source>
</evidence>
<dbReference type="Proteomes" id="UP000270094">
    <property type="component" value="Unassembled WGS sequence"/>
</dbReference>
<reference evidence="10 11" key="1">
    <citation type="submission" date="2018-11" db="EMBL/GenBank/DDBJ databases">
        <authorList>
            <consortium name="Pathogen Informatics"/>
        </authorList>
    </citation>
    <scope>NUCLEOTIDE SEQUENCE [LARGE SCALE GENOMIC DNA]</scope>
</reference>
<dbReference type="PROSITE" id="PS51758">
    <property type="entry name" value="LETM1_RBD"/>
    <property type="match status" value="1"/>
</dbReference>
<organism evidence="10 11">
    <name type="scientific">Strongylus vulgaris</name>
    <name type="common">Blood worm</name>
    <dbReference type="NCBI Taxonomy" id="40348"/>
    <lineage>
        <taxon>Eukaryota</taxon>
        <taxon>Metazoa</taxon>
        <taxon>Ecdysozoa</taxon>
        <taxon>Nematoda</taxon>
        <taxon>Chromadorea</taxon>
        <taxon>Rhabditida</taxon>
        <taxon>Rhabditina</taxon>
        <taxon>Rhabditomorpha</taxon>
        <taxon>Strongyloidea</taxon>
        <taxon>Strongylidae</taxon>
        <taxon>Strongylus</taxon>
    </lineage>
</organism>
<evidence type="ECO:0000256" key="2">
    <source>
        <dbReference type="ARBA" id="ARBA00022692"/>
    </source>
</evidence>
<evidence type="ECO:0000256" key="7">
    <source>
        <dbReference type="PROSITE-ProRule" id="PRU01094"/>
    </source>
</evidence>
<sequence length="198" mass="21650">MRAIGLSEERLREQLGQWLELSLNDKIPPSLLLLSRALYLPEDISFTDRLKALVQSLPEGIAESTRQKLTELEGGKVDHKARLDLIRQIEEAIAKEKAMEEEKKKKEEKVETIKAEGEKARVIAEGAAAIAEAAAGTSAKIAEAAAAASQAIHAVKKDLVDVVQEAVDHAKVLEKEKAEAAEATVSLRFIGHAFLFSY</sequence>
<evidence type="ECO:0000256" key="3">
    <source>
        <dbReference type="ARBA" id="ARBA00022792"/>
    </source>
</evidence>
<dbReference type="InterPro" id="IPR044202">
    <property type="entry name" value="LETM1/MDM38-like"/>
</dbReference>
<keyword evidence="6" id="KW-0472">Membrane</keyword>
<accession>A0A3P7JM84</accession>
<feature type="domain" description="Letm1 RBD" evidence="9">
    <location>
        <begin position="1"/>
        <end position="59"/>
    </location>
</feature>
<dbReference type="PANTHER" id="PTHR14009:SF1">
    <property type="entry name" value="MITOCHONDRIAL PROTON_CALCIUM EXCHANGER PROTEIN"/>
    <property type="match status" value="1"/>
</dbReference>
<keyword evidence="4" id="KW-1133">Transmembrane helix</keyword>
<gene>
    <name evidence="10" type="ORF">SVUK_LOCUS16057</name>
</gene>
<evidence type="ECO:0000313" key="10">
    <source>
        <dbReference type="EMBL" id="VDM81059.1"/>
    </source>
</evidence>
<keyword evidence="8" id="KW-0175">Coiled coil</keyword>
<dbReference type="GO" id="GO:0005743">
    <property type="term" value="C:mitochondrial inner membrane"/>
    <property type="evidence" value="ECO:0007669"/>
    <property type="project" value="UniProtKB-SubCell"/>
</dbReference>
<evidence type="ECO:0000256" key="5">
    <source>
        <dbReference type="ARBA" id="ARBA00023128"/>
    </source>
</evidence>
<dbReference type="GO" id="GO:0043022">
    <property type="term" value="F:ribosome binding"/>
    <property type="evidence" value="ECO:0007669"/>
    <property type="project" value="InterPro"/>
</dbReference>
<protein>
    <recommendedName>
        <fullName evidence="9">Letm1 RBD domain-containing protein</fullName>
    </recommendedName>
</protein>
<dbReference type="Pfam" id="PF07766">
    <property type="entry name" value="LETM1_RBD"/>
    <property type="match status" value="1"/>
</dbReference>
<keyword evidence="5 7" id="KW-0496">Mitochondrion</keyword>
<dbReference type="EMBL" id="UYYB01111255">
    <property type="protein sequence ID" value="VDM81059.1"/>
    <property type="molecule type" value="Genomic_DNA"/>
</dbReference>
<feature type="coiled-coil region" evidence="8">
    <location>
        <begin position="82"/>
        <end position="116"/>
    </location>
</feature>
<evidence type="ECO:0000259" key="9">
    <source>
        <dbReference type="PROSITE" id="PS51758"/>
    </source>
</evidence>
<dbReference type="InterPro" id="IPR033122">
    <property type="entry name" value="LETM1-like_RBD"/>
</dbReference>
<evidence type="ECO:0000256" key="6">
    <source>
        <dbReference type="ARBA" id="ARBA00023136"/>
    </source>
</evidence>
<evidence type="ECO:0000256" key="1">
    <source>
        <dbReference type="ARBA" id="ARBA00004434"/>
    </source>
</evidence>
<dbReference type="OrthoDB" id="624114at2759"/>
<dbReference type="AlphaFoldDB" id="A0A3P7JM84"/>
<evidence type="ECO:0000313" key="11">
    <source>
        <dbReference type="Proteomes" id="UP000270094"/>
    </source>
</evidence>